<reference evidence="10 11" key="1">
    <citation type="submission" date="2017-10" db="EMBL/GenBank/DDBJ databases">
        <title>Bacillus sp. nov., a halophilic bacterium isolated from a Yangshapao Lake.</title>
        <authorList>
            <person name="Wang H."/>
        </authorList>
    </citation>
    <scope>NUCLEOTIDE SEQUENCE [LARGE SCALE GENOMIC DNA]</scope>
    <source>
        <strain evidence="10 11">YSP-3</strain>
    </source>
</reference>
<evidence type="ECO:0000256" key="5">
    <source>
        <dbReference type="ARBA" id="ARBA00022840"/>
    </source>
</evidence>
<dbReference type="FunFam" id="3.40.1190.20:FF:000001">
    <property type="entry name" value="Phosphofructokinase"/>
    <property type="match status" value="1"/>
</dbReference>
<dbReference type="SUPFAM" id="SSF53613">
    <property type="entry name" value="Ribokinase-like"/>
    <property type="match status" value="1"/>
</dbReference>
<comment type="similarity">
    <text evidence="7">Belongs to the carbohydrate kinase PfkB family. LacC subfamily.</text>
</comment>
<dbReference type="NCBIfam" id="TIGR03828">
    <property type="entry name" value="pfkB"/>
    <property type="match status" value="1"/>
</dbReference>
<dbReference type="PANTHER" id="PTHR46566:SF1">
    <property type="entry name" value="1-PHOSPHOFRUCTOKINASE"/>
    <property type="match status" value="1"/>
</dbReference>
<comment type="catalytic activity">
    <reaction evidence="6 8">
        <text>beta-D-fructose 1-phosphate + ATP = beta-D-fructose 1,6-bisphosphate + ADP + H(+)</text>
        <dbReference type="Rhea" id="RHEA:14213"/>
        <dbReference type="ChEBI" id="CHEBI:15378"/>
        <dbReference type="ChEBI" id="CHEBI:30616"/>
        <dbReference type="ChEBI" id="CHEBI:32966"/>
        <dbReference type="ChEBI" id="CHEBI:138881"/>
        <dbReference type="ChEBI" id="CHEBI:456216"/>
        <dbReference type="EC" id="2.7.1.56"/>
    </reaction>
</comment>
<protein>
    <recommendedName>
        <fullName evidence="7">Tagatose-6-phosphate kinase</fullName>
        <ecNumber evidence="7">2.7.1.144</ecNumber>
    </recommendedName>
</protein>
<keyword evidence="3 7" id="KW-0547">Nucleotide-binding</keyword>
<dbReference type="Proteomes" id="UP000248066">
    <property type="component" value="Unassembled WGS sequence"/>
</dbReference>
<dbReference type="GO" id="GO:0005524">
    <property type="term" value="F:ATP binding"/>
    <property type="evidence" value="ECO:0007669"/>
    <property type="project" value="UniProtKB-UniRule"/>
</dbReference>
<dbReference type="GO" id="GO:0044281">
    <property type="term" value="P:small molecule metabolic process"/>
    <property type="evidence" value="ECO:0007669"/>
    <property type="project" value="UniProtKB-ARBA"/>
</dbReference>
<keyword evidence="11" id="KW-1185">Reference proteome</keyword>
<evidence type="ECO:0000313" key="10">
    <source>
        <dbReference type="EMBL" id="PYZ97097.1"/>
    </source>
</evidence>
<dbReference type="GO" id="GO:0005829">
    <property type="term" value="C:cytosol"/>
    <property type="evidence" value="ECO:0007669"/>
    <property type="project" value="TreeGrafter"/>
</dbReference>
<evidence type="ECO:0000256" key="7">
    <source>
        <dbReference type="PIRNR" id="PIRNR000535"/>
    </source>
</evidence>
<evidence type="ECO:0000256" key="1">
    <source>
        <dbReference type="ARBA" id="ARBA00005380"/>
    </source>
</evidence>
<dbReference type="OrthoDB" id="9801219at2"/>
<dbReference type="GO" id="GO:0016052">
    <property type="term" value="P:carbohydrate catabolic process"/>
    <property type="evidence" value="ECO:0007669"/>
    <property type="project" value="UniProtKB-ARBA"/>
</dbReference>
<keyword evidence="2 7" id="KW-0808">Transferase</keyword>
<comment type="caution">
    <text evidence="10">The sequence shown here is derived from an EMBL/GenBank/DDBJ whole genome shotgun (WGS) entry which is preliminary data.</text>
</comment>
<comment type="similarity">
    <text evidence="1">Belongs to the carbohydrate kinase pfkB family.</text>
</comment>
<dbReference type="EMBL" id="PDOF01000001">
    <property type="protein sequence ID" value="PYZ97097.1"/>
    <property type="molecule type" value="Genomic_DNA"/>
</dbReference>
<dbReference type="Gene3D" id="3.40.1190.20">
    <property type="match status" value="1"/>
</dbReference>
<dbReference type="NCBIfam" id="TIGR03168">
    <property type="entry name" value="1-PFK"/>
    <property type="match status" value="1"/>
</dbReference>
<evidence type="ECO:0000256" key="4">
    <source>
        <dbReference type="ARBA" id="ARBA00022777"/>
    </source>
</evidence>
<comment type="function">
    <text evidence="8">Catalyzes the ATP-dependent phosphorylation of fructose-l-phosphate to fructose-l,6-bisphosphate.</text>
</comment>
<dbReference type="PIRSF" id="PIRSF000535">
    <property type="entry name" value="1PFK/6PFK/LacC"/>
    <property type="match status" value="1"/>
</dbReference>
<dbReference type="InterPro" id="IPR022463">
    <property type="entry name" value="1-PFruKinase"/>
</dbReference>
<organism evidence="10 11">
    <name type="scientific">Alteribacter lacisalsi</name>
    <dbReference type="NCBI Taxonomy" id="2045244"/>
    <lineage>
        <taxon>Bacteria</taxon>
        <taxon>Bacillati</taxon>
        <taxon>Bacillota</taxon>
        <taxon>Bacilli</taxon>
        <taxon>Bacillales</taxon>
        <taxon>Bacillaceae</taxon>
        <taxon>Alteribacter</taxon>
    </lineage>
</organism>
<dbReference type="InterPro" id="IPR011611">
    <property type="entry name" value="PfkB_dom"/>
</dbReference>
<dbReference type="GO" id="GO:0008662">
    <property type="term" value="F:1-phosphofructokinase activity"/>
    <property type="evidence" value="ECO:0007669"/>
    <property type="project" value="UniProtKB-UniRule"/>
</dbReference>
<comment type="catalytic activity">
    <reaction evidence="7">
        <text>D-tagatofuranose 6-phosphate + ATP = D-tagatofuranose 1,6-bisphosphate + ADP + H(+)</text>
        <dbReference type="Rhea" id="RHEA:12420"/>
        <dbReference type="ChEBI" id="CHEBI:15378"/>
        <dbReference type="ChEBI" id="CHEBI:30616"/>
        <dbReference type="ChEBI" id="CHEBI:58694"/>
        <dbReference type="ChEBI" id="CHEBI:58695"/>
        <dbReference type="ChEBI" id="CHEBI:456216"/>
        <dbReference type="EC" id="2.7.1.144"/>
    </reaction>
</comment>
<dbReference type="InterPro" id="IPR002173">
    <property type="entry name" value="Carboh/pur_kinase_PfkB_CS"/>
</dbReference>
<feature type="domain" description="Carbohydrate kinase PfkB" evidence="9">
    <location>
        <begin position="11"/>
        <end position="285"/>
    </location>
</feature>
<dbReference type="GO" id="GO:0009024">
    <property type="term" value="F:tagatose-6-phosphate kinase activity"/>
    <property type="evidence" value="ECO:0007669"/>
    <property type="project" value="UniProtKB-EC"/>
</dbReference>
<dbReference type="InterPro" id="IPR029056">
    <property type="entry name" value="Ribokinase-like"/>
</dbReference>
<dbReference type="AlphaFoldDB" id="A0A2W0H7J9"/>
<dbReference type="Pfam" id="PF00294">
    <property type="entry name" value="PfkB"/>
    <property type="match status" value="1"/>
</dbReference>
<dbReference type="CDD" id="cd01164">
    <property type="entry name" value="FruK_PfkB_like"/>
    <property type="match status" value="1"/>
</dbReference>
<evidence type="ECO:0000256" key="2">
    <source>
        <dbReference type="ARBA" id="ARBA00022679"/>
    </source>
</evidence>
<accession>A0A2W0H7J9</accession>
<evidence type="ECO:0000256" key="3">
    <source>
        <dbReference type="ARBA" id="ARBA00022741"/>
    </source>
</evidence>
<dbReference type="PANTHER" id="PTHR46566">
    <property type="entry name" value="1-PHOSPHOFRUCTOKINASE-RELATED"/>
    <property type="match status" value="1"/>
</dbReference>
<evidence type="ECO:0000256" key="8">
    <source>
        <dbReference type="RuleBase" id="RU369061"/>
    </source>
</evidence>
<sequence>MIYTVTLNPSADYFMDVPDFETGRTNRAAETQVVPGGKGINVSRVLTRLEVKTKAIGFLAGFTGTFIENTLKEENLDTSFVYTEGMTRINVKLKAGSETEINGTGCRITDRDQEELFGKLGELNGNDYLVLAGSLPDGADKGIYRKAVELANRSKTKAIVDTVGLPLTEALKAGPYLIKPNEAELSDFAGRELSGLDDVRKAAESAVQAGAENVLVSLGSRGALLVNRNHVLSARPPEGTLVNSVGAGDSMVAGFLYGETLGLPLKDCFAYSVASGSATAFSQGFCHKEQVETLVKRVIVKHESGEEE</sequence>
<evidence type="ECO:0000256" key="6">
    <source>
        <dbReference type="ARBA" id="ARBA00047745"/>
    </source>
</evidence>
<name>A0A2W0H7J9_9BACI</name>
<dbReference type="RefSeq" id="WP_110515832.1">
    <property type="nucleotide sequence ID" value="NZ_PDOF01000001.1"/>
</dbReference>
<keyword evidence="7" id="KW-0423">Lactose metabolism</keyword>
<evidence type="ECO:0000313" key="11">
    <source>
        <dbReference type="Proteomes" id="UP000248066"/>
    </source>
</evidence>
<gene>
    <name evidence="10" type="primary">pfkB</name>
    <name evidence="10" type="ORF">CR205_00370</name>
</gene>
<proteinExistence type="inferred from homology"/>
<comment type="pathway">
    <text evidence="7">Carbohydrate metabolism; D-tagatose 6-phosphate degradation; D-glyceraldehyde 3-phosphate and glycerone phosphate from D-tagatose 6-phosphate: step 1/2.</text>
</comment>
<keyword evidence="4 8" id="KW-0418">Kinase</keyword>
<keyword evidence="5 7" id="KW-0067">ATP-binding</keyword>
<dbReference type="GO" id="GO:0005988">
    <property type="term" value="P:lactose metabolic process"/>
    <property type="evidence" value="ECO:0007669"/>
    <property type="project" value="UniProtKB-KW"/>
</dbReference>
<evidence type="ECO:0000259" key="9">
    <source>
        <dbReference type="Pfam" id="PF00294"/>
    </source>
</evidence>
<dbReference type="InterPro" id="IPR017583">
    <property type="entry name" value="Tagatose/fructose_Pkinase"/>
</dbReference>
<dbReference type="PROSITE" id="PS00584">
    <property type="entry name" value="PFKB_KINASES_2"/>
    <property type="match status" value="1"/>
</dbReference>
<dbReference type="EC" id="2.7.1.144" evidence="7"/>